<protein>
    <recommendedName>
        <fullName evidence="10">Cucumisin</fullName>
    </recommendedName>
</protein>
<dbReference type="InterPro" id="IPR037045">
    <property type="entry name" value="S8pro/Inhibitor_I9_sf"/>
</dbReference>
<dbReference type="InterPro" id="IPR010259">
    <property type="entry name" value="S8pro/Inhibitor_I9"/>
</dbReference>
<organism evidence="8 9">
    <name type="scientific">Citrullus colocynthis</name>
    <name type="common">colocynth</name>
    <dbReference type="NCBI Taxonomy" id="252529"/>
    <lineage>
        <taxon>Eukaryota</taxon>
        <taxon>Viridiplantae</taxon>
        <taxon>Streptophyta</taxon>
        <taxon>Embryophyta</taxon>
        <taxon>Tracheophyta</taxon>
        <taxon>Spermatophyta</taxon>
        <taxon>Magnoliopsida</taxon>
        <taxon>eudicotyledons</taxon>
        <taxon>Gunneridae</taxon>
        <taxon>Pentapetalae</taxon>
        <taxon>rosids</taxon>
        <taxon>fabids</taxon>
        <taxon>Cucurbitales</taxon>
        <taxon>Cucurbitaceae</taxon>
        <taxon>Benincaseae</taxon>
        <taxon>Citrullus</taxon>
    </lineage>
</organism>
<evidence type="ECO:0000313" key="8">
    <source>
        <dbReference type="EMBL" id="CAK9323802.1"/>
    </source>
</evidence>
<comment type="caution">
    <text evidence="4">Lacks conserved residue(s) required for the propagation of feature annotation.</text>
</comment>
<evidence type="ECO:0000256" key="4">
    <source>
        <dbReference type="PROSITE-ProRule" id="PRU01240"/>
    </source>
</evidence>
<dbReference type="EMBL" id="OZ021740">
    <property type="protein sequence ID" value="CAK9323802.1"/>
    <property type="molecule type" value="Genomic_DNA"/>
</dbReference>
<dbReference type="InterPro" id="IPR036852">
    <property type="entry name" value="Peptidase_S8/S53_dom_sf"/>
</dbReference>
<accession>A0ABP0YV43</accession>
<dbReference type="Pfam" id="PF17766">
    <property type="entry name" value="fn3_6"/>
    <property type="match status" value="1"/>
</dbReference>
<evidence type="ECO:0000259" key="6">
    <source>
        <dbReference type="Pfam" id="PF05922"/>
    </source>
</evidence>
<dbReference type="Gene3D" id="2.60.40.2310">
    <property type="match status" value="1"/>
</dbReference>
<dbReference type="Gene3D" id="3.30.70.80">
    <property type="entry name" value="Peptidase S8 propeptide/proteinase inhibitor I9"/>
    <property type="match status" value="1"/>
</dbReference>
<keyword evidence="3" id="KW-0732">Signal</keyword>
<comment type="similarity">
    <text evidence="2 4">Belongs to the peptidase S8 family.</text>
</comment>
<dbReference type="Gene3D" id="3.50.30.30">
    <property type="match status" value="1"/>
</dbReference>
<sequence length="435" mass="47113">MVEDPSDPSEAMDEDTFAPESVVHTYKKSFNGFAVKLTEEEAKKIASKEGVAVFPNKMNKLHTTRSWAFLAESSLSLLSPPSKWKGTCQAFNFTCNRTCLRNSVNTSLVKGNIVICESAFGPDVFSTLDGAAGVIMMANTRDNESSYPLPSSILAANDIISIYVYIMKSTRSPTATIYKSTTVRNASAPVVVSFSSRGPNAVTKDLIKPDLSAPRVEILAAWPPVAKVGGILRNTLYNIISGTSISSSHITGIALYVKTFNPTWSPAAIKSALMTTASPMNAKFHPEAEFAYGSGHVNPLKAVRPGLVYDANESDYVKFLCGQGYTDLVRIITGDNTACTIFKTGKVWDLNYPSFGRSVSGSQTFNQDFRRTLTNVASQESTYKSIISAPKGLTITVNPSVLTVRGSLNQSIDSASLVWTDCVHHVRSPIKIRSV</sequence>
<gene>
    <name evidence="8" type="ORF">CITCOLO1_LOCUS16011</name>
</gene>
<dbReference type="InterPro" id="IPR041469">
    <property type="entry name" value="Subtilisin-like_FN3"/>
</dbReference>
<dbReference type="Proteomes" id="UP001642487">
    <property type="component" value="Chromosome 6"/>
</dbReference>
<evidence type="ECO:0000259" key="5">
    <source>
        <dbReference type="Pfam" id="PF00082"/>
    </source>
</evidence>
<feature type="domain" description="Inhibitor I9" evidence="6">
    <location>
        <begin position="16"/>
        <end position="62"/>
    </location>
</feature>
<evidence type="ECO:0000256" key="2">
    <source>
        <dbReference type="ARBA" id="ARBA00011073"/>
    </source>
</evidence>
<dbReference type="PROSITE" id="PS51892">
    <property type="entry name" value="SUBTILASE"/>
    <property type="match status" value="1"/>
</dbReference>
<dbReference type="Pfam" id="PF05922">
    <property type="entry name" value="Inhibitor_I9"/>
    <property type="match status" value="1"/>
</dbReference>
<feature type="domain" description="Subtilisin-like protease fibronectin type-III" evidence="7">
    <location>
        <begin position="349"/>
        <end position="431"/>
    </location>
</feature>
<dbReference type="SUPFAM" id="SSF52743">
    <property type="entry name" value="Subtilisin-like"/>
    <property type="match status" value="1"/>
</dbReference>
<dbReference type="CDD" id="cd02120">
    <property type="entry name" value="PA_subtilisin_like"/>
    <property type="match status" value="1"/>
</dbReference>
<dbReference type="Gene3D" id="3.40.50.200">
    <property type="entry name" value="Peptidase S8/S53 domain"/>
    <property type="match status" value="1"/>
</dbReference>
<proteinExistence type="inferred from homology"/>
<dbReference type="InterPro" id="IPR000209">
    <property type="entry name" value="Peptidase_S8/S53_dom"/>
</dbReference>
<reference evidence="8 9" key="1">
    <citation type="submission" date="2024-03" db="EMBL/GenBank/DDBJ databases">
        <authorList>
            <person name="Gkanogiannis A."/>
            <person name="Becerra Lopez-Lavalle L."/>
        </authorList>
    </citation>
    <scope>NUCLEOTIDE SEQUENCE [LARGE SCALE GENOMIC DNA]</scope>
</reference>
<comment type="subcellular location">
    <subcellularLocation>
        <location evidence="1">Secreted</location>
    </subcellularLocation>
</comment>
<dbReference type="Pfam" id="PF00082">
    <property type="entry name" value="Peptidase_S8"/>
    <property type="match status" value="1"/>
</dbReference>
<feature type="domain" description="Peptidase S8/S53" evidence="5">
    <location>
        <begin position="171"/>
        <end position="295"/>
    </location>
</feature>
<evidence type="ECO:0008006" key="10">
    <source>
        <dbReference type="Google" id="ProtNLM"/>
    </source>
</evidence>
<evidence type="ECO:0000313" key="9">
    <source>
        <dbReference type="Proteomes" id="UP001642487"/>
    </source>
</evidence>
<name>A0ABP0YV43_9ROSI</name>
<evidence type="ECO:0000259" key="7">
    <source>
        <dbReference type="Pfam" id="PF17766"/>
    </source>
</evidence>
<evidence type="ECO:0000256" key="3">
    <source>
        <dbReference type="ARBA" id="ARBA00022729"/>
    </source>
</evidence>
<evidence type="ECO:0000256" key="1">
    <source>
        <dbReference type="ARBA" id="ARBA00004613"/>
    </source>
</evidence>
<dbReference type="PANTHER" id="PTHR10795">
    <property type="entry name" value="PROPROTEIN CONVERTASE SUBTILISIN/KEXIN"/>
    <property type="match status" value="1"/>
</dbReference>
<dbReference type="InterPro" id="IPR045051">
    <property type="entry name" value="SBT"/>
</dbReference>
<keyword evidence="9" id="KW-1185">Reference proteome</keyword>